<dbReference type="CDD" id="cd01918">
    <property type="entry name" value="HprK_C"/>
    <property type="match status" value="1"/>
</dbReference>
<dbReference type="InterPro" id="IPR027417">
    <property type="entry name" value="P-loop_NTPase"/>
</dbReference>
<dbReference type="KEGG" id="dti:Desti_1145"/>
<evidence type="ECO:0000313" key="3">
    <source>
        <dbReference type="Proteomes" id="UP000006055"/>
    </source>
</evidence>
<protein>
    <submittedName>
        <fullName evidence="2">Serine kinase of the HPr protein, regulates carbohydrate metabolism</fullName>
    </submittedName>
</protein>
<dbReference type="EMBL" id="CP003360">
    <property type="protein sequence ID" value="AFM23859.1"/>
    <property type="molecule type" value="Genomic_DNA"/>
</dbReference>
<sequence>MVSAKLRGSLVRVYGVGVFIRGLSGSGKSATAIKLMNRGHRLVADDLVNITAGPDGTLVGRALEKDVRIEVRGLGVFEARSLFPHGVAESARIDFIADLDAYDPMRDSGRVEPETRTTNLLDKEIPSVRVPVTESIDPSLLIEILARRFCDADTVKHS</sequence>
<dbReference type="OrthoDB" id="9778803at2"/>
<dbReference type="PANTHER" id="PTHR30305:SF1">
    <property type="entry name" value="HPR KINASE_PHOSPHORYLASE"/>
    <property type="match status" value="1"/>
</dbReference>
<dbReference type="PANTHER" id="PTHR30305">
    <property type="entry name" value="PROTEIN YJDM-RELATED"/>
    <property type="match status" value="1"/>
</dbReference>
<dbReference type="AlphaFoldDB" id="I4C2R8"/>
<feature type="domain" description="HPr kinase/phosphorylase C-terminal" evidence="1">
    <location>
        <begin position="5"/>
        <end position="149"/>
    </location>
</feature>
<evidence type="ECO:0000259" key="1">
    <source>
        <dbReference type="Pfam" id="PF07475"/>
    </source>
</evidence>
<dbReference type="HOGENOM" id="CLU_1666600_0_0_7"/>
<proteinExistence type="predicted"/>
<dbReference type="GO" id="GO:0005524">
    <property type="term" value="F:ATP binding"/>
    <property type="evidence" value="ECO:0007669"/>
    <property type="project" value="InterPro"/>
</dbReference>
<dbReference type="STRING" id="706587.Desti_1145"/>
<dbReference type="InterPro" id="IPR011104">
    <property type="entry name" value="Hpr_kin/Pase_C"/>
</dbReference>
<dbReference type="Gene3D" id="3.40.50.300">
    <property type="entry name" value="P-loop containing nucleotide triphosphate hydrolases"/>
    <property type="match status" value="1"/>
</dbReference>
<gene>
    <name evidence="2" type="ordered locus">Desti_1145</name>
</gene>
<reference evidence="3" key="1">
    <citation type="submission" date="2012-06" db="EMBL/GenBank/DDBJ databases">
        <title>Complete sequence of chromosome of Desulfomonile tiedjei DSM 6799.</title>
        <authorList>
            <person name="Lucas S."/>
            <person name="Copeland A."/>
            <person name="Lapidus A."/>
            <person name="Glavina del Rio T."/>
            <person name="Dalin E."/>
            <person name="Tice H."/>
            <person name="Bruce D."/>
            <person name="Goodwin L."/>
            <person name="Pitluck S."/>
            <person name="Peters L."/>
            <person name="Ovchinnikova G."/>
            <person name="Zeytun A."/>
            <person name="Lu M."/>
            <person name="Kyrpides N."/>
            <person name="Mavromatis K."/>
            <person name="Ivanova N."/>
            <person name="Brettin T."/>
            <person name="Detter J.C."/>
            <person name="Han C."/>
            <person name="Larimer F."/>
            <person name="Land M."/>
            <person name="Hauser L."/>
            <person name="Markowitz V."/>
            <person name="Cheng J.-F."/>
            <person name="Hugenholtz P."/>
            <person name="Woyke T."/>
            <person name="Wu D."/>
            <person name="Spring S."/>
            <person name="Schroeder M."/>
            <person name="Brambilla E."/>
            <person name="Klenk H.-P."/>
            <person name="Eisen J.A."/>
        </authorList>
    </citation>
    <scope>NUCLEOTIDE SEQUENCE [LARGE SCALE GENOMIC DNA]</scope>
    <source>
        <strain evidence="3">ATCC 49306 / DSM 6799 / DCB-1</strain>
    </source>
</reference>
<dbReference type="Pfam" id="PF07475">
    <property type="entry name" value="Hpr_kinase_C"/>
    <property type="match status" value="1"/>
</dbReference>
<dbReference type="SUPFAM" id="SSF53795">
    <property type="entry name" value="PEP carboxykinase-like"/>
    <property type="match status" value="1"/>
</dbReference>
<keyword evidence="2" id="KW-0808">Transferase</keyword>
<dbReference type="GO" id="GO:0000155">
    <property type="term" value="F:phosphorelay sensor kinase activity"/>
    <property type="evidence" value="ECO:0007669"/>
    <property type="project" value="InterPro"/>
</dbReference>
<accession>I4C2R8</accession>
<organism evidence="2 3">
    <name type="scientific">Desulfomonile tiedjei (strain ATCC 49306 / DSM 6799 / DCB-1)</name>
    <dbReference type="NCBI Taxonomy" id="706587"/>
    <lineage>
        <taxon>Bacteria</taxon>
        <taxon>Pseudomonadati</taxon>
        <taxon>Thermodesulfobacteriota</taxon>
        <taxon>Desulfomonilia</taxon>
        <taxon>Desulfomonilales</taxon>
        <taxon>Desulfomonilaceae</taxon>
        <taxon>Desulfomonile</taxon>
    </lineage>
</organism>
<dbReference type="GO" id="GO:0006109">
    <property type="term" value="P:regulation of carbohydrate metabolic process"/>
    <property type="evidence" value="ECO:0007669"/>
    <property type="project" value="InterPro"/>
</dbReference>
<evidence type="ECO:0000313" key="2">
    <source>
        <dbReference type="EMBL" id="AFM23859.1"/>
    </source>
</evidence>
<dbReference type="eggNOG" id="COG1493">
    <property type="taxonomic scope" value="Bacteria"/>
</dbReference>
<keyword evidence="3" id="KW-1185">Reference proteome</keyword>
<dbReference type="Proteomes" id="UP000006055">
    <property type="component" value="Chromosome"/>
</dbReference>
<name>I4C2R8_DESTA</name>
<keyword evidence="2" id="KW-0418">Kinase</keyword>